<name>A0A5B7JWP0_PORTR</name>
<keyword evidence="4" id="KW-1185">Reference proteome</keyword>
<evidence type="ECO:0000313" key="4">
    <source>
        <dbReference type="Proteomes" id="UP000324222"/>
    </source>
</evidence>
<dbReference type="EMBL" id="VSRR010126614">
    <property type="protein sequence ID" value="MPD01321.1"/>
    <property type="molecule type" value="Genomic_DNA"/>
</dbReference>
<sequence>MASLVVVVVVVMREVHALTVTGSLVHSHTRSVGIAHQHTTNLTGRRADTALRPASPPARCCRPPTALSSLSPSPSPLHSYCSVSPRCYRRLFPLIVFSVVLLNVHFLLLSFVFFFVSVILC</sequence>
<evidence type="ECO:0008006" key="5">
    <source>
        <dbReference type="Google" id="ProtNLM"/>
    </source>
</evidence>
<dbReference type="Proteomes" id="UP000324222">
    <property type="component" value="Unassembled WGS sequence"/>
</dbReference>
<evidence type="ECO:0000256" key="2">
    <source>
        <dbReference type="SAM" id="SignalP"/>
    </source>
</evidence>
<gene>
    <name evidence="3" type="ORF">E2C01_096841</name>
</gene>
<protein>
    <recommendedName>
        <fullName evidence="5">Secreted protein</fullName>
    </recommendedName>
</protein>
<evidence type="ECO:0000256" key="1">
    <source>
        <dbReference type="SAM" id="Phobius"/>
    </source>
</evidence>
<keyword evidence="2" id="KW-0732">Signal</keyword>
<dbReference type="AlphaFoldDB" id="A0A5B7JWP0"/>
<keyword evidence="1" id="KW-1133">Transmembrane helix</keyword>
<feature type="chain" id="PRO_5023070352" description="Secreted protein" evidence="2">
    <location>
        <begin position="18"/>
        <end position="121"/>
    </location>
</feature>
<keyword evidence="1" id="KW-0812">Transmembrane</keyword>
<reference evidence="3 4" key="1">
    <citation type="submission" date="2019-05" db="EMBL/GenBank/DDBJ databases">
        <title>Another draft genome of Portunus trituberculatus and its Hox gene families provides insights of decapod evolution.</title>
        <authorList>
            <person name="Jeong J.-H."/>
            <person name="Song I."/>
            <person name="Kim S."/>
            <person name="Choi T."/>
            <person name="Kim D."/>
            <person name="Ryu S."/>
            <person name="Kim W."/>
        </authorList>
    </citation>
    <scope>NUCLEOTIDE SEQUENCE [LARGE SCALE GENOMIC DNA]</scope>
    <source>
        <tissue evidence="3">Muscle</tissue>
    </source>
</reference>
<organism evidence="3 4">
    <name type="scientific">Portunus trituberculatus</name>
    <name type="common">Swimming crab</name>
    <name type="synonym">Neptunus trituberculatus</name>
    <dbReference type="NCBI Taxonomy" id="210409"/>
    <lineage>
        <taxon>Eukaryota</taxon>
        <taxon>Metazoa</taxon>
        <taxon>Ecdysozoa</taxon>
        <taxon>Arthropoda</taxon>
        <taxon>Crustacea</taxon>
        <taxon>Multicrustacea</taxon>
        <taxon>Malacostraca</taxon>
        <taxon>Eumalacostraca</taxon>
        <taxon>Eucarida</taxon>
        <taxon>Decapoda</taxon>
        <taxon>Pleocyemata</taxon>
        <taxon>Brachyura</taxon>
        <taxon>Eubrachyura</taxon>
        <taxon>Portunoidea</taxon>
        <taxon>Portunidae</taxon>
        <taxon>Portuninae</taxon>
        <taxon>Portunus</taxon>
    </lineage>
</organism>
<comment type="caution">
    <text evidence="3">The sequence shown here is derived from an EMBL/GenBank/DDBJ whole genome shotgun (WGS) entry which is preliminary data.</text>
</comment>
<proteinExistence type="predicted"/>
<feature type="signal peptide" evidence="2">
    <location>
        <begin position="1"/>
        <end position="17"/>
    </location>
</feature>
<feature type="transmembrane region" description="Helical" evidence="1">
    <location>
        <begin position="91"/>
        <end position="120"/>
    </location>
</feature>
<evidence type="ECO:0000313" key="3">
    <source>
        <dbReference type="EMBL" id="MPD01321.1"/>
    </source>
</evidence>
<keyword evidence="1" id="KW-0472">Membrane</keyword>
<accession>A0A5B7JWP0</accession>